<name>A0A6I8RPD2_XENTR</name>
<reference evidence="16" key="1">
    <citation type="journal article" date="2010" name="Science">
        <title>The genome of the Western clawed frog Xenopus tropicalis.</title>
        <authorList>
            <person name="Hellsten U."/>
            <person name="Harland R.M."/>
            <person name="Gilchrist M.J."/>
            <person name="Hendrix D."/>
            <person name="Jurka J."/>
            <person name="Kapitonov V."/>
            <person name="Ovcharenko I."/>
            <person name="Putnam N.H."/>
            <person name="Shu S."/>
            <person name="Taher L."/>
            <person name="Blitz I.L."/>
            <person name="Blumberg B."/>
            <person name="Dichmann D.S."/>
            <person name="Dubchak I."/>
            <person name="Amaya E."/>
            <person name="Detter J.C."/>
            <person name="Fletcher R."/>
            <person name="Gerhard D.S."/>
            <person name="Goodstein D."/>
            <person name="Graves T."/>
            <person name="Grigoriev I.V."/>
            <person name="Grimwood J."/>
            <person name="Kawashima T."/>
            <person name="Lindquist E."/>
            <person name="Lucas S.M."/>
            <person name="Mead P.E."/>
            <person name="Mitros T."/>
            <person name="Ogino H."/>
            <person name="Ohta Y."/>
            <person name="Poliakov A.V."/>
            <person name="Pollet N."/>
            <person name="Robert J."/>
            <person name="Salamov A."/>
            <person name="Sater A.K."/>
            <person name="Schmutz J."/>
            <person name="Terry A."/>
            <person name="Vize P.D."/>
            <person name="Warren W.C."/>
            <person name="Wells D."/>
            <person name="Wills A."/>
            <person name="Wilson R.K."/>
            <person name="Zimmerman L.B."/>
            <person name="Zorn A.M."/>
            <person name="Grainger R."/>
            <person name="Grammer T."/>
            <person name="Khokha M.K."/>
            <person name="Richardson P.M."/>
            <person name="Rokhsar D.S."/>
        </authorList>
    </citation>
    <scope>NUCLEOTIDE SEQUENCE [LARGE SCALE GENOMIC DNA]</scope>
    <source>
        <strain evidence="16">Nigerian</strain>
    </source>
</reference>
<evidence type="ECO:0000256" key="5">
    <source>
        <dbReference type="ARBA" id="ARBA00011881"/>
    </source>
</evidence>
<dbReference type="Bgee" id="ENSXETG00000021961">
    <property type="expression patterns" value="Expressed in mesonephros and 13 other cell types or tissues"/>
</dbReference>
<dbReference type="AlphaFoldDB" id="A0A6I8RPD2"/>
<comment type="subcellular location">
    <subcellularLocation>
        <location evidence="2">Mitochondrion</location>
    </subcellularLocation>
</comment>
<evidence type="ECO:0000256" key="3">
    <source>
        <dbReference type="ARBA" id="ARBA00005176"/>
    </source>
</evidence>
<evidence type="ECO:0000256" key="11">
    <source>
        <dbReference type="ARBA" id="ARBA00023128"/>
    </source>
</evidence>
<dbReference type="InterPro" id="IPR050740">
    <property type="entry name" value="Aldehyde_DH_Superfamily"/>
</dbReference>
<keyword evidence="8" id="KW-0597">Phosphoprotein</keyword>
<dbReference type="PANTHER" id="PTHR43353">
    <property type="entry name" value="SUCCINATE-SEMIALDEHYDE DEHYDROGENASE, MITOCHONDRIAL"/>
    <property type="match status" value="1"/>
</dbReference>
<dbReference type="InterPro" id="IPR016163">
    <property type="entry name" value="Ald_DH_C"/>
</dbReference>
<keyword evidence="9" id="KW-0809">Transit peptide</keyword>
<dbReference type="InterPro" id="IPR016162">
    <property type="entry name" value="Ald_DH_N"/>
</dbReference>
<dbReference type="GO" id="GO:0005739">
    <property type="term" value="C:mitochondrion"/>
    <property type="evidence" value="ECO:0007669"/>
    <property type="project" value="UniProtKB-SubCell"/>
</dbReference>
<evidence type="ECO:0000256" key="13">
    <source>
        <dbReference type="ARBA" id="ARBA00030806"/>
    </source>
</evidence>
<dbReference type="EC" id="1.2.1.24" evidence="6"/>
<evidence type="ECO:0000256" key="10">
    <source>
        <dbReference type="ARBA" id="ARBA00023002"/>
    </source>
</evidence>
<dbReference type="GO" id="GO:0019752">
    <property type="term" value="P:carboxylic acid metabolic process"/>
    <property type="evidence" value="ECO:0007669"/>
    <property type="project" value="UniProtKB-ARBA"/>
</dbReference>
<keyword evidence="11" id="KW-0496">Mitochondrion</keyword>
<evidence type="ECO:0000256" key="8">
    <source>
        <dbReference type="ARBA" id="ARBA00022553"/>
    </source>
</evidence>
<evidence type="ECO:0000256" key="12">
    <source>
        <dbReference type="ARBA" id="ARBA00023157"/>
    </source>
</evidence>
<evidence type="ECO:0000313" key="16">
    <source>
        <dbReference type="Ensembl" id="ENSXETP00000083256"/>
    </source>
</evidence>
<dbReference type="Xenbase" id="XB-GENE-1013005">
    <property type="gene designation" value="aldh5a1"/>
</dbReference>
<protein>
    <recommendedName>
        <fullName evidence="7">Succinate-semialdehyde dehydrogenase, mitochondrial</fullName>
        <ecNumber evidence="6">1.2.1.24</ecNumber>
    </recommendedName>
    <alternativeName>
        <fullName evidence="14">Aldehyde dehydrogenase family 5 member A1</fullName>
    </alternativeName>
    <alternativeName>
        <fullName evidence="13">NAD(+)-dependent succinic semialdehyde dehydrogenase</fullName>
    </alternativeName>
</protein>
<gene>
    <name evidence="16" type="primary">aldh5a1</name>
</gene>
<comment type="pathway">
    <text evidence="3">Amino-acid degradation; 4-aminobutanoate degradation.</text>
</comment>
<dbReference type="GeneTree" id="ENSGT00930000151038"/>
<dbReference type="FunFam" id="3.40.309.10:FF:000004">
    <property type="entry name" value="Succinate-semialdehyde dehydrogenase I"/>
    <property type="match status" value="1"/>
</dbReference>
<evidence type="ECO:0000256" key="14">
    <source>
        <dbReference type="ARBA" id="ARBA00031080"/>
    </source>
</evidence>
<comment type="similarity">
    <text evidence="4">Belongs to the aldehyde dehydrogenase family.</text>
</comment>
<keyword evidence="12" id="KW-1015">Disulfide bond</keyword>
<dbReference type="PANTHER" id="PTHR43353:SF5">
    <property type="entry name" value="SUCCINATE-SEMIALDEHYDE DEHYDROGENASE, MITOCHONDRIAL"/>
    <property type="match status" value="1"/>
</dbReference>
<evidence type="ECO:0000256" key="1">
    <source>
        <dbReference type="ARBA" id="ARBA00003743"/>
    </source>
</evidence>
<dbReference type="SUPFAM" id="SSF53720">
    <property type="entry name" value="ALDH-like"/>
    <property type="match status" value="1"/>
</dbReference>
<accession>A0A6I8RPD2</accession>
<dbReference type="GO" id="GO:0004777">
    <property type="term" value="F:succinate-semialdehyde dehydrogenase (NAD+) activity"/>
    <property type="evidence" value="ECO:0007669"/>
    <property type="project" value="UniProtKB-EC"/>
</dbReference>
<sequence length="456" mass="48695">MLVRLPVSGILYLPCRMSSSLASSLLRSAAYVGGSWVRASDSVTFPVLDPATGAELAQVSDCGPRECREAIKAASEAFKSWKDVSGKERSVLLRRWYDLMIQNKEDLAKIITAENGKPLKEALGEILYAAGFLEWFSEEARRVYGDVIPVAVKDRRAVVLKQPVGVAAIITPWNFPSAMITRKVGAALAAGCTVVVKPAEDTPLSALALAELAQQAGFPAGVYNVVPCSREKTPAVGETLCTDLAVSKISFTGSTATGKTCVCSNRFLVQKGIHNTFVSKLAALMNKELRIGHGFGDGVTQGPLINEKAVQKVEQHVSNAVSLGAQIEAGGKRSAVGKNFFEPTLLSNVTTDMLCTQEETFGPLAPVIKFDTEEEAVAIANSANVGLAGYFYSQDPAQIWRVAERLEVGMVGVNEGLLSSVECPFGGVKQSGIGREGSKYGIDEYLEVKYVCFGGL</sequence>
<dbReference type="InterPro" id="IPR015590">
    <property type="entry name" value="Aldehyde_DH_dom"/>
</dbReference>
<dbReference type="Gene3D" id="3.40.309.10">
    <property type="entry name" value="Aldehyde Dehydrogenase, Chain A, domain 2"/>
    <property type="match status" value="1"/>
</dbReference>
<organism evidence="16">
    <name type="scientific">Xenopus tropicalis</name>
    <name type="common">Western clawed frog</name>
    <name type="synonym">Silurana tropicalis</name>
    <dbReference type="NCBI Taxonomy" id="8364"/>
    <lineage>
        <taxon>Eukaryota</taxon>
        <taxon>Metazoa</taxon>
        <taxon>Chordata</taxon>
        <taxon>Craniata</taxon>
        <taxon>Vertebrata</taxon>
        <taxon>Euteleostomi</taxon>
        <taxon>Amphibia</taxon>
        <taxon>Batrachia</taxon>
        <taxon>Anura</taxon>
        <taxon>Pipoidea</taxon>
        <taxon>Pipidae</taxon>
        <taxon>Xenopodinae</taxon>
        <taxon>Xenopus</taxon>
        <taxon>Silurana</taxon>
    </lineage>
</organism>
<evidence type="ECO:0000256" key="7">
    <source>
        <dbReference type="ARBA" id="ARBA00019842"/>
    </source>
</evidence>
<dbReference type="CDD" id="cd07103">
    <property type="entry name" value="ALDH_F5_SSADH_GabD"/>
    <property type="match status" value="1"/>
</dbReference>
<proteinExistence type="inferred from homology"/>
<dbReference type="Gene3D" id="3.40.605.10">
    <property type="entry name" value="Aldehyde Dehydrogenase, Chain A, domain 1"/>
    <property type="match status" value="2"/>
</dbReference>
<dbReference type="Pfam" id="PF00171">
    <property type="entry name" value="Aldedh"/>
    <property type="match status" value="1"/>
</dbReference>
<comment type="function">
    <text evidence="1">Catalyzes one step in the degradation of the inhibitory neurotransmitter gamma-aminobutyric acid (GABA).</text>
</comment>
<dbReference type="InterPro" id="IPR016161">
    <property type="entry name" value="Ald_DH/histidinol_DH"/>
</dbReference>
<dbReference type="FunFam" id="3.40.605.10:FF:000096">
    <property type="entry name" value="Succinate-semialdehyde dehydrogenase, mitochondrial"/>
    <property type="match status" value="1"/>
</dbReference>
<dbReference type="Ensembl" id="ENSXETT00000072974">
    <property type="protein sequence ID" value="ENSXETP00000083256"/>
    <property type="gene ID" value="ENSXETG00000021961"/>
</dbReference>
<feature type="domain" description="Aldehyde dehydrogenase" evidence="15">
    <location>
        <begin position="36"/>
        <end position="259"/>
    </location>
</feature>
<keyword evidence="10" id="KW-0560">Oxidoreductase</keyword>
<comment type="subunit">
    <text evidence="5">Homotetramer.</text>
</comment>
<evidence type="ECO:0000256" key="9">
    <source>
        <dbReference type="ARBA" id="ARBA00022946"/>
    </source>
</evidence>
<evidence type="ECO:0000256" key="4">
    <source>
        <dbReference type="ARBA" id="ARBA00009986"/>
    </source>
</evidence>
<evidence type="ECO:0000259" key="15">
    <source>
        <dbReference type="Pfam" id="PF00171"/>
    </source>
</evidence>
<evidence type="ECO:0000256" key="2">
    <source>
        <dbReference type="ARBA" id="ARBA00004173"/>
    </source>
</evidence>
<evidence type="ECO:0000256" key="6">
    <source>
        <dbReference type="ARBA" id="ARBA00013051"/>
    </source>
</evidence>
<reference evidence="16" key="2">
    <citation type="submission" date="2020-05" db="UniProtKB">
        <authorList>
            <consortium name="Ensembl"/>
        </authorList>
    </citation>
    <scope>IDENTIFICATION</scope>
</reference>
<dbReference type="FunFam" id="3.40.605.10:FF:000026">
    <property type="entry name" value="Aldehyde dehydrogenase, putative"/>
    <property type="match status" value="1"/>
</dbReference>